<gene>
    <name evidence="4" type="ORF">GJV76_10560</name>
</gene>
<comment type="caution">
    <text evidence="4">The sequence shown here is derived from an EMBL/GenBank/DDBJ whole genome shotgun (WGS) entry which is preliminary data.</text>
</comment>
<accession>A0A6I3LPG9</accession>
<evidence type="ECO:0000313" key="4">
    <source>
        <dbReference type="EMBL" id="MTG98561.1"/>
    </source>
</evidence>
<dbReference type="Proteomes" id="UP000438760">
    <property type="component" value="Unassembled WGS sequence"/>
</dbReference>
<dbReference type="AlphaFoldDB" id="A0A6I3LPG9"/>
<dbReference type="RefSeq" id="WP_155092584.1">
    <property type="nucleotide sequence ID" value="NZ_WMJX01000022.1"/>
</dbReference>
<keyword evidence="2" id="KW-0472">Membrane</keyword>
<feature type="domain" description="Bacterial sugar transferase" evidence="3">
    <location>
        <begin position="7"/>
        <end position="181"/>
    </location>
</feature>
<keyword evidence="2" id="KW-0812">Transmembrane</keyword>
<dbReference type="GO" id="GO:0016780">
    <property type="term" value="F:phosphotransferase activity, for other substituted phosphate groups"/>
    <property type="evidence" value="ECO:0007669"/>
    <property type="project" value="TreeGrafter"/>
</dbReference>
<feature type="transmembrane region" description="Helical" evidence="2">
    <location>
        <begin position="12"/>
        <end position="36"/>
    </location>
</feature>
<evidence type="ECO:0000259" key="3">
    <source>
        <dbReference type="Pfam" id="PF02397"/>
    </source>
</evidence>
<dbReference type="InterPro" id="IPR003362">
    <property type="entry name" value="Bact_transf"/>
</dbReference>
<organism evidence="4 5">
    <name type="scientific">Myroides albus</name>
    <dbReference type="NCBI Taxonomy" id="2562892"/>
    <lineage>
        <taxon>Bacteria</taxon>
        <taxon>Pseudomonadati</taxon>
        <taxon>Bacteroidota</taxon>
        <taxon>Flavobacteriia</taxon>
        <taxon>Flavobacteriales</taxon>
        <taxon>Flavobacteriaceae</taxon>
        <taxon>Myroides</taxon>
    </lineage>
</organism>
<dbReference type="PANTHER" id="PTHR30576">
    <property type="entry name" value="COLANIC BIOSYNTHESIS UDP-GLUCOSE LIPID CARRIER TRANSFERASE"/>
    <property type="match status" value="1"/>
</dbReference>
<dbReference type="EMBL" id="WMJX01000022">
    <property type="protein sequence ID" value="MTG98561.1"/>
    <property type="molecule type" value="Genomic_DNA"/>
</dbReference>
<evidence type="ECO:0000256" key="1">
    <source>
        <dbReference type="ARBA" id="ARBA00006464"/>
    </source>
</evidence>
<keyword evidence="5" id="KW-1185">Reference proteome</keyword>
<evidence type="ECO:0000313" key="5">
    <source>
        <dbReference type="Proteomes" id="UP000438760"/>
    </source>
</evidence>
<dbReference type="OrthoDB" id="9808602at2"/>
<dbReference type="Pfam" id="PF02397">
    <property type="entry name" value="Bac_transf"/>
    <property type="match status" value="1"/>
</dbReference>
<comment type="similarity">
    <text evidence="1">Belongs to the bacterial sugar transferase family.</text>
</comment>
<evidence type="ECO:0000256" key="2">
    <source>
        <dbReference type="SAM" id="Phobius"/>
    </source>
</evidence>
<keyword evidence="2" id="KW-1133">Transmembrane helix</keyword>
<name>A0A6I3LPG9_9FLAO</name>
<dbReference type="PANTHER" id="PTHR30576:SF8">
    <property type="entry name" value="UNDECAPRENYL-PHOSPHATE GALACTOSE PHOSPHOTRANSFERASE"/>
    <property type="match status" value="1"/>
</dbReference>
<reference evidence="4 5" key="1">
    <citation type="submission" date="2019-11" db="EMBL/GenBank/DDBJ databases">
        <title>Genome of Strain BIT-d1.</title>
        <authorList>
            <person name="Yang Y."/>
        </authorList>
    </citation>
    <scope>NUCLEOTIDE SEQUENCE [LARGE SCALE GENOMIC DNA]</scope>
    <source>
        <strain evidence="4 5">BIT-d1</strain>
    </source>
</reference>
<proteinExistence type="inferred from homology"/>
<protein>
    <submittedName>
        <fullName evidence="4">Lipid carrier--UDP-N-acetylgalactosaminyltransferase</fullName>
    </submittedName>
</protein>
<sequence>MYKCFLKRVFDFLAAFFGLLLLSPIFIIVMIGLAFANQGKPFFFQARPGRNERIFKIIKFKSMNDKKDVDGNLLSDAERLTAIGAFVRKTSLDEIPQLINVLKGDMSLVGPRPLRTYYLPLYSEEQKRRHEVRPGITGWAQVNGRNAISWTKKFELDVYYVKHISFLFDVKIFFLTIKKVFVREGISKEGHVTTEAFNGKN</sequence>
<keyword evidence="4" id="KW-0808">Transferase</keyword>